<dbReference type="STRING" id="1177982.SAMN04489711_106266"/>
<dbReference type="GO" id="GO:0003677">
    <property type="term" value="F:DNA binding"/>
    <property type="evidence" value="ECO:0007669"/>
    <property type="project" value="InterPro"/>
</dbReference>
<gene>
    <name evidence="1" type="ORF">SAMN04489711_106266</name>
</gene>
<sequence length="194" mass="20599">MSERLTQAELGRQLGVTRQAIHKLLEAGKITADGDGLIDLEAARVAIANNVHPGSKTAQAVTAGSADDDLPVTIPEAAEQFAGGGKGRGKGEGMPANFLIARTMREMEEARIARLKREEMEGLLIRVTAVEAVWAASLAQAREKLLQIAARLSPMLAAETDPLKVDNMLQDELNQALQLLAGCDVKPKPAEGSV</sequence>
<accession>A0A1I2E790</accession>
<evidence type="ECO:0000313" key="1">
    <source>
        <dbReference type="EMBL" id="SFE88573.1"/>
    </source>
</evidence>
<dbReference type="OrthoDB" id="6050435at2"/>
<keyword evidence="2" id="KW-1185">Reference proteome</keyword>
<name>A0A1I2E790_9BURK</name>
<evidence type="ECO:0000313" key="2">
    <source>
        <dbReference type="Proteomes" id="UP000199119"/>
    </source>
</evidence>
<dbReference type="InterPro" id="IPR010982">
    <property type="entry name" value="Lambda_DNA-bd_dom_sf"/>
</dbReference>
<dbReference type="AlphaFoldDB" id="A0A1I2E790"/>
<dbReference type="Proteomes" id="UP000199119">
    <property type="component" value="Unassembled WGS sequence"/>
</dbReference>
<organism evidence="1 2">
    <name type="scientific">Paracidovorax wautersii</name>
    <dbReference type="NCBI Taxonomy" id="1177982"/>
    <lineage>
        <taxon>Bacteria</taxon>
        <taxon>Pseudomonadati</taxon>
        <taxon>Pseudomonadota</taxon>
        <taxon>Betaproteobacteria</taxon>
        <taxon>Burkholderiales</taxon>
        <taxon>Comamonadaceae</taxon>
        <taxon>Paracidovorax</taxon>
    </lineage>
</organism>
<proteinExistence type="predicted"/>
<dbReference type="EMBL" id="FONX01000006">
    <property type="protein sequence ID" value="SFE88573.1"/>
    <property type="molecule type" value="Genomic_DNA"/>
</dbReference>
<protein>
    <submittedName>
        <fullName evidence="1">Uncharacterized protein</fullName>
    </submittedName>
</protein>
<reference evidence="2" key="1">
    <citation type="submission" date="2016-10" db="EMBL/GenBank/DDBJ databases">
        <authorList>
            <person name="Varghese N."/>
            <person name="Submissions S."/>
        </authorList>
    </citation>
    <scope>NUCLEOTIDE SEQUENCE [LARGE SCALE GENOMIC DNA]</scope>
    <source>
        <strain evidence="2">DSM 27981</strain>
    </source>
</reference>
<dbReference type="RefSeq" id="WP_092939626.1">
    <property type="nucleotide sequence ID" value="NZ_FONX01000006.1"/>
</dbReference>
<dbReference type="Gene3D" id="1.10.260.40">
    <property type="entry name" value="lambda repressor-like DNA-binding domains"/>
    <property type="match status" value="1"/>
</dbReference>